<reference evidence="2" key="1">
    <citation type="journal article" date="2014" name="BMC Genomics">
        <title>The genome sequence of the biocontrol fungus Metarhizium anisopliae and comparative genomics of Metarhizium species.</title>
        <authorList>
            <person name="Pattemore J.A."/>
            <person name="Hane J.K."/>
            <person name="Williams A.H."/>
            <person name="Wilson B.A."/>
            <person name="Stodart B.J."/>
            <person name="Ash G.J."/>
        </authorList>
    </citation>
    <scope>NUCLEOTIDE SEQUENCE [LARGE SCALE GENOMIC DNA]</scope>
    <source>
        <strain evidence="2">BRIP 53293</strain>
    </source>
</reference>
<accession>A0A0D9NH00</accession>
<evidence type="ECO:0000313" key="2">
    <source>
        <dbReference type="Proteomes" id="UP000054544"/>
    </source>
</evidence>
<keyword evidence="2" id="KW-1185">Reference proteome</keyword>
<proteinExistence type="predicted"/>
<sequence>MTPAAGRPEPTPDVWTWCSIRTEGAYATDQLVRYAPGLHPFQQTSFAHSV</sequence>
<gene>
    <name evidence="1" type="ORF">H634G_11669</name>
</gene>
<dbReference type="EMBL" id="KE385083">
    <property type="protein sequence ID" value="KJK73272.1"/>
    <property type="molecule type" value="Genomic_DNA"/>
</dbReference>
<evidence type="ECO:0000313" key="1">
    <source>
        <dbReference type="EMBL" id="KJK73272.1"/>
    </source>
</evidence>
<name>A0A0D9NH00_METAN</name>
<organism evidence="1 2">
    <name type="scientific">Metarhizium anisopliae BRIP 53293</name>
    <dbReference type="NCBI Taxonomy" id="1291518"/>
    <lineage>
        <taxon>Eukaryota</taxon>
        <taxon>Fungi</taxon>
        <taxon>Dikarya</taxon>
        <taxon>Ascomycota</taxon>
        <taxon>Pezizomycotina</taxon>
        <taxon>Sordariomycetes</taxon>
        <taxon>Hypocreomycetidae</taxon>
        <taxon>Hypocreales</taxon>
        <taxon>Clavicipitaceae</taxon>
        <taxon>Metarhizium</taxon>
    </lineage>
</organism>
<protein>
    <submittedName>
        <fullName evidence="1">Uncharacterized protein</fullName>
    </submittedName>
</protein>
<dbReference type="Proteomes" id="UP000054544">
    <property type="component" value="Unassembled WGS sequence"/>
</dbReference>
<dbReference type="AlphaFoldDB" id="A0A0D9NH00"/>